<comment type="caution">
    <text evidence="9">The sequence shown here is derived from an EMBL/GenBank/DDBJ whole genome shotgun (WGS) entry which is preliminary data.</text>
</comment>
<dbReference type="STRING" id="1797197.A2Y75_10925"/>
<comment type="catalytic activity">
    <reaction evidence="4">
        <text>2 D-alanine + ATP = D-alanyl-D-alanine + ADP + phosphate + H(+)</text>
        <dbReference type="Rhea" id="RHEA:11224"/>
        <dbReference type="ChEBI" id="CHEBI:15378"/>
        <dbReference type="ChEBI" id="CHEBI:30616"/>
        <dbReference type="ChEBI" id="CHEBI:43474"/>
        <dbReference type="ChEBI" id="CHEBI:57416"/>
        <dbReference type="ChEBI" id="CHEBI:57822"/>
        <dbReference type="ChEBI" id="CHEBI:456216"/>
        <dbReference type="EC" id="6.3.2.4"/>
    </reaction>
</comment>
<keyword evidence="4" id="KW-0133">Cell shape</keyword>
<protein>
    <recommendedName>
        <fullName evidence="4">D-alanine--D-alanine ligase</fullName>
        <ecNumber evidence="4">6.3.2.4</ecNumber>
    </recommendedName>
    <alternativeName>
        <fullName evidence="4">D-Ala-D-Ala ligase</fullName>
    </alternativeName>
    <alternativeName>
        <fullName evidence="4">D-alanylalanine synthetase</fullName>
    </alternativeName>
</protein>
<dbReference type="InterPro" id="IPR011127">
    <property type="entry name" value="Dala_Dala_lig_N"/>
</dbReference>
<dbReference type="InterPro" id="IPR005905">
    <property type="entry name" value="D_ala_D_ala"/>
</dbReference>
<keyword evidence="6" id="KW-0464">Manganese</keyword>
<dbReference type="Pfam" id="PF01820">
    <property type="entry name" value="Dala_Dala_lig_N"/>
    <property type="match status" value="1"/>
</dbReference>
<comment type="pathway">
    <text evidence="4">Cell wall biogenesis; peptidoglycan biosynthesis.</text>
</comment>
<dbReference type="GO" id="GO:0046872">
    <property type="term" value="F:metal ion binding"/>
    <property type="evidence" value="ECO:0007669"/>
    <property type="project" value="UniProtKB-KW"/>
</dbReference>
<gene>
    <name evidence="4" type="primary">ddl</name>
    <name evidence="9" type="ORF">A2Y75_10925</name>
</gene>
<dbReference type="InterPro" id="IPR013815">
    <property type="entry name" value="ATP_grasp_subdomain_1"/>
</dbReference>
<keyword evidence="6" id="KW-0460">Magnesium</keyword>
<keyword evidence="4" id="KW-0573">Peptidoglycan synthesis</keyword>
<comment type="cofactor">
    <cofactor evidence="6">
        <name>Mg(2+)</name>
        <dbReference type="ChEBI" id="CHEBI:18420"/>
    </cofactor>
    <cofactor evidence="6">
        <name>Mn(2+)</name>
        <dbReference type="ChEBI" id="CHEBI:29035"/>
    </cofactor>
    <text evidence="6">Binds 2 magnesium or manganese ions per subunit.</text>
</comment>
<dbReference type="PIRSF" id="PIRSF039102">
    <property type="entry name" value="Ddl/VanB"/>
    <property type="match status" value="1"/>
</dbReference>
<dbReference type="GO" id="GO:0009252">
    <property type="term" value="P:peptidoglycan biosynthetic process"/>
    <property type="evidence" value="ECO:0007669"/>
    <property type="project" value="UniProtKB-UniRule"/>
</dbReference>
<dbReference type="Proteomes" id="UP000177876">
    <property type="component" value="Unassembled WGS sequence"/>
</dbReference>
<evidence type="ECO:0000256" key="3">
    <source>
        <dbReference type="ARBA" id="ARBA00023316"/>
    </source>
</evidence>
<sequence>MRIGVLMGGRSLERDISLRSGRRVCNALSELGYDVLELDVDESFVPTLKSEHPDLVYIALHGKFGEDGTVQELLEILDIPYTGPGVFASTMGFNKALSKEIFLHEGISTPPFFVLSEATFQEMGAVHALSAVAEKLGFPLVVKPAAQGSALGVNFATSLETLPLAVQSALHYDERVLLEKFVNGTEVAASILGNDQLEALPLVETVPRSEFFDFEARYTPGLTEYYCPARLDDGTTKAAIDIALRTHVALGCLNVSRVDIIIDGDGVPQVLELNISPGMTETSLLPMAAEAAGLDFKELVKKLVSLALEKSS</sequence>
<comment type="function">
    <text evidence="4">Cell wall formation.</text>
</comment>
<proteinExistence type="inferred from homology"/>
<dbReference type="InterPro" id="IPR016185">
    <property type="entry name" value="PreATP-grasp_dom_sf"/>
</dbReference>
<dbReference type="GO" id="GO:0005524">
    <property type="term" value="F:ATP binding"/>
    <property type="evidence" value="ECO:0007669"/>
    <property type="project" value="UniProtKB-UniRule"/>
</dbReference>
<dbReference type="PROSITE" id="PS50975">
    <property type="entry name" value="ATP_GRASP"/>
    <property type="match status" value="1"/>
</dbReference>
<keyword evidence="7" id="KW-0547">Nucleotide-binding</keyword>
<dbReference type="GO" id="GO:0005737">
    <property type="term" value="C:cytoplasm"/>
    <property type="evidence" value="ECO:0007669"/>
    <property type="project" value="UniProtKB-SubCell"/>
</dbReference>
<name>A0A1F2WR88_9ACTN</name>
<evidence type="ECO:0000256" key="6">
    <source>
        <dbReference type="PIRSR" id="PIRSR039102-3"/>
    </source>
</evidence>
<dbReference type="NCBIfam" id="TIGR01205">
    <property type="entry name" value="D_ala_D_alaTIGR"/>
    <property type="match status" value="1"/>
</dbReference>
<dbReference type="Pfam" id="PF07478">
    <property type="entry name" value="Dala_Dala_lig_C"/>
    <property type="match status" value="1"/>
</dbReference>
<dbReference type="EC" id="6.3.2.4" evidence="4"/>
<keyword evidence="3 4" id="KW-0961">Cell wall biogenesis/degradation</keyword>
<dbReference type="PANTHER" id="PTHR23132">
    <property type="entry name" value="D-ALANINE--D-ALANINE LIGASE"/>
    <property type="match status" value="1"/>
</dbReference>
<keyword evidence="2 4" id="KW-0436">Ligase</keyword>
<evidence type="ECO:0000256" key="2">
    <source>
        <dbReference type="ARBA" id="ARBA00022598"/>
    </source>
</evidence>
<dbReference type="GO" id="GO:0071555">
    <property type="term" value="P:cell wall organization"/>
    <property type="evidence" value="ECO:0007669"/>
    <property type="project" value="UniProtKB-KW"/>
</dbReference>
<reference evidence="9 10" key="1">
    <citation type="journal article" date="2016" name="Nat. Commun.">
        <title>Thousands of microbial genomes shed light on interconnected biogeochemical processes in an aquifer system.</title>
        <authorList>
            <person name="Anantharaman K."/>
            <person name="Brown C.T."/>
            <person name="Hug L.A."/>
            <person name="Sharon I."/>
            <person name="Castelle C.J."/>
            <person name="Probst A.J."/>
            <person name="Thomas B.C."/>
            <person name="Singh A."/>
            <person name="Wilkins M.J."/>
            <person name="Karaoz U."/>
            <person name="Brodie E.L."/>
            <person name="Williams K.H."/>
            <person name="Hubbard S.S."/>
            <person name="Banfield J.F."/>
        </authorList>
    </citation>
    <scope>NUCLEOTIDE SEQUENCE [LARGE SCALE GENOMIC DNA]</scope>
</reference>
<dbReference type="Gene3D" id="3.30.470.20">
    <property type="entry name" value="ATP-grasp fold, B domain"/>
    <property type="match status" value="1"/>
</dbReference>
<feature type="binding site" evidence="6">
    <location>
        <position position="272"/>
    </location>
    <ligand>
        <name>Mg(2+)</name>
        <dbReference type="ChEBI" id="CHEBI:18420"/>
        <label>2</label>
    </ligand>
</feature>
<dbReference type="InterPro" id="IPR011095">
    <property type="entry name" value="Dala_Dala_lig_C"/>
</dbReference>
<dbReference type="EMBL" id="MELK01000016">
    <property type="protein sequence ID" value="OFW59345.1"/>
    <property type="molecule type" value="Genomic_DNA"/>
</dbReference>
<keyword evidence="6" id="KW-0479">Metal-binding</keyword>
<evidence type="ECO:0000313" key="9">
    <source>
        <dbReference type="EMBL" id="OFW59345.1"/>
    </source>
</evidence>
<evidence type="ECO:0000256" key="1">
    <source>
        <dbReference type="ARBA" id="ARBA00010871"/>
    </source>
</evidence>
<accession>A0A1F2WR88</accession>
<evidence type="ECO:0000313" key="10">
    <source>
        <dbReference type="Proteomes" id="UP000177876"/>
    </source>
</evidence>
<feature type="active site" evidence="5">
    <location>
        <position position="13"/>
    </location>
</feature>
<dbReference type="GO" id="GO:0008716">
    <property type="term" value="F:D-alanine-D-alanine ligase activity"/>
    <property type="evidence" value="ECO:0007669"/>
    <property type="project" value="UniProtKB-UniRule"/>
</dbReference>
<keyword evidence="4" id="KW-0963">Cytoplasm</keyword>
<dbReference type="HAMAP" id="MF_00047">
    <property type="entry name" value="Dala_Dala_lig"/>
    <property type="match status" value="1"/>
</dbReference>
<dbReference type="SUPFAM" id="SSF56059">
    <property type="entry name" value="Glutathione synthetase ATP-binding domain-like"/>
    <property type="match status" value="1"/>
</dbReference>
<feature type="active site" evidence="5">
    <location>
        <position position="149"/>
    </location>
</feature>
<dbReference type="AlphaFoldDB" id="A0A1F2WR88"/>
<dbReference type="UniPathway" id="UPA00219"/>
<evidence type="ECO:0000256" key="5">
    <source>
        <dbReference type="PIRSR" id="PIRSR039102-1"/>
    </source>
</evidence>
<feature type="domain" description="ATP-grasp" evidence="8">
    <location>
        <begin position="99"/>
        <end position="305"/>
    </location>
</feature>
<dbReference type="SUPFAM" id="SSF52440">
    <property type="entry name" value="PreATP-grasp domain"/>
    <property type="match status" value="1"/>
</dbReference>
<dbReference type="InterPro" id="IPR011761">
    <property type="entry name" value="ATP-grasp"/>
</dbReference>
<feature type="binding site" evidence="6">
    <location>
        <position position="272"/>
    </location>
    <ligand>
        <name>Mg(2+)</name>
        <dbReference type="ChEBI" id="CHEBI:18420"/>
        <label>1</label>
    </ligand>
</feature>
<dbReference type="Gene3D" id="3.40.50.20">
    <property type="match status" value="1"/>
</dbReference>
<evidence type="ECO:0000259" key="8">
    <source>
        <dbReference type="PROSITE" id="PS50975"/>
    </source>
</evidence>
<feature type="binding site" evidence="6">
    <location>
        <position position="259"/>
    </location>
    <ligand>
        <name>Mg(2+)</name>
        <dbReference type="ChEBI" id="CHEBI:18420"/>
        <label>1</label>
    </ligand>
</feature>
<evidence type="ECO:0000256" key="4">
    <source>
        <dbReference type="HAMAP-Rule" id="MF_00047"/>
    </source>
</evidence>
<evidence type="ECO:0000256" key="7">
    <source>
        <dbReference type="PROSITE-ProRule" id="PRU00409"/>
    </source>
</evidence>
<dbReference type="NCBIfam" id="NF002378">
    <property type="entry name" value="PRK01372.1"/>
    <property type="match status" value="1"/>
</dbReference>
<organism evidence="9 10">
    <name type="scientific">Candidatus Solincola sediminis</name>
    <dbReference type="NCBI Taxonomy" id="1797199"/>
    <lineage>
        <taxon>Bacteria</taxon>
        <taxon>Bacillati</taxon>
        <taxon>Actinomycetota</taxon>
        <taxon>Candidatus Geothermincolia</taxon>
        <taxon>Candidatus Geothermincolales</taxon>
        <taxon>Candidatus Geothermincolaceae</taxon>
        <taxon>Candidatus Solincola</taxon>
    </lineage>
</organism>
<dbReference type="Gene3D" id="3.30.1490.20">
    <property type="entry name" value="ATP-grasp fold, A domain"/>
    <property type="match status" value="1"/>
</dbReference>
<dbReference type="PANTHER" id="PTHR23132:SF23">
    <property type="entry name" value="D-ALANINE--D-ALANINE LIGASE B"/>
    <property type="match status" value="1"/>
</dbReference>
<keyword evidence="7" id="KW-0067">ATP-binding</keyword>
<dbReference type="GO" id="GO:0008360">
    <property type="term" value="P:regulation of cell shape"/>
    <property type="evidence" value="ECO:0007669"/>
    <property type="project" value="UniProtKB-KW"/>
</dbReference>
<feature type="binding site" evidence="6">
    <location>
        <position position="274"/>
    </location>
    <ligand>
        <name>Mg(2+)</name>
        <dbReference type="ChEBI" id="CHEBI:18420"/>
        <label>2</label>
    </ligand>
</feature>
<comment type="subcellular location">
    <subcellularLocation>
        <location evidence="4">Cytoplasm</location>
    </subcellularLocation>
</comment>
<feature type="active site" evidence="5">
    <location>
        <position position="283"/>
    </location>
</feature>
<comment type="similarity">
    <text evidence="1 4">Belongs to the D-alanine--D-alanine ligase family.</text>
</comment>